<dbReference type="InterPro" id="IPR003663">
    <property type="entry name" value="Sugar/inositol_transpt"/>
</dbReference>
<evidence type="ECO:0000313" key="10">
    <source>
        <dbReference type="EMBL" id="KAJ9150640.1"/>
    </source>
</evidence>
<comment type="subcellular location">
    <subcellularLocation>
        <location evidence="1">Membrane</location>
        <topology evidence="1">Multi-pass membrane protein</topology>
    </subcellularLocation>
</comment>
<dbReference type="InterPro" id="IPR005829">
    <property type="entry name" value="Sugar_transporter_CS"/>
</dbReference>
<dbReference type="Gene3D" id="1.20.1250.20">
    <property type="entry name" value="MFS general substrate transporter like domains"/>
    <property type="match status" value="1"/>
</dbReference>
<dbReference type="PROSITE" id="PS50850">
    <property type="entry name" value="MFS"/>
    <property type="match status" value="1"/>
</dbReference>
<evidence type="ECO:0000313" key="11">
    <source>
        <dbReference type="Proteomes" id="UP001174691"/>
    </source>
</evidence>
<dbReference type="NCBIfam" id="TIGR00879">
    <property type="entry name" value="SP"/>
    <property type="match status" value="1"/>
</dbReference>
<evidence type="ECO:0000259" key="9">
    <source>
        <dbReference type="PROSITE" id="PS50850"/>
    </source>
</evidence>
<keyword evidence="11" id="KW-1185">Reference proteome</keyword>
<feature type="transmembrane region" description="Helical" evidence="8">
    <location>
        <begin position="457"/>
        <end position="475"/>
    </location>
</feature>
<dbReference type="SUPFAM" id="SSF103473">
    <property type="entry name" value="MFS general substrate transporter"/>
    <property type="match status" value="1"/>
</dbReference>
<dbReference type="AlphaFoldDB" id="A0AA38RM52"/>
<comment type="similarity">
    <text evidence="2 7">Belongs to the major facilitator superfamily. Sugar transporter (TC 2.A.1.1) family.</text>
</comment>
<dbReference type="InterPro" id="IPR005828">
    <property type="entry name" value="MFS_sugar_transport-like"/>
</dbReference>
<evidence type="ECO:0000256" key="7">
    <source>
        <dbReference type="RuleBase" id="RU003346"/>
    </source>
</evidence>
<dbReference type="EMBL" id="JANBVN010000069">
    <property type="protein sequence ID" value="KAJ9150640.1"/>
    <property type="molecule type" value="Genomic_DNA"/>
</dbReference>
<dbReference type="PANTHER" id="PTHR48022">
    <property type="entry name" value="PLASTIDIC GLUCOSE TRANSPORTER 4"/>
    <property type="match status" value="1"/>
</dbReference>
<feature type="transmembrane region" description="Helical" evidence="8">
    <location>
        <begin position="385"/>
        <end position="408"/>
    </location>
</feature>
<dbReference type="PROSITE" id="PS00217">
    <property type="entry name" value="SUGAR_TRANSPORT_2"/>
    <property type="match status" value="1"/>
</dbReference>
<feature type="transmembrane region" description="Helical" evidence="8">
    <location>
        <begin position="29"/>
        <end position="47"/>
    </location>
</feature>
<sequence length="544" mass="60505">MAPAMVNDLPEVEEVMTQGVRKTSIKANWRILALTLYMGISLFEYGFDKGAIAGFQAMPGFLEVFGYESKPGVWNIHSTPQQIISSFMILGAFMGSLLCGPIGAVLSRRHSMIVSSLVVIIAIVIMITTTSFGALYFSRLLCGIGNGLLLNFSMVYLQESAPPYMRGLCFGLVTSWITIGTTIGMVINKFTAEIMNREAYQIPLYACLPAPVILCLTLHFIPESPRWLINRGKPEQALKSLRWLRKGAYDEVALQQEFEEMKAIAAREAETRNDWRLFFELFKGTNLRRTMICVGVGTANAGVGAMFILAFGTYFLKTAGVSDPFTWTIITNVIGLVGLITTWFVVTRVGRRRIILVGCTFCTLCMLIMAAIYTAPGLSAHNSGVGLIVVVSAYLFSFNFGLEPYVYLVAGELPAQNLRAYTMGLSAAVSFTFGWLTAFTTPYFINKASLNWGPKYGYVWFPAGLIVTAFVYFMLPEVRGRTLEEIDEMFRNRVPTKQFERYVCVEIQEARERGAMNARAFGKLFTTTEDGDKPVEAHVEKSEV</sequence>
<feature type="domain" description="Major facilitator superfamily (MFS) profile" evidence="9">
    <location>
        <begin position="34"/>
        <end position="479"/>
    </location>
</feature>
<proteinExistence type="inferred from homology"/>
<evidence type="ECO:0000256" key="1">
    <source>
        <dbReference type="ARBA" id="ARBA00004141"/>
    </source>
</evidence>
<comment type="caution">
    <text evidence="10">The sequence shown here is derived from an EMBL/GenBank/DDBJ whole genome shotgun (WGS) entry which is preliminary data.</text>
</comment>
<dbReference type="InterPro" id="IPR020846">
    <property type="entry name" value="MFS_dom"/>
</dbReference>
<keyword evidence="6 8" id="KW-0472">Membrane</keyword>
<evidence type="ECO:0000256" key="8">
    <source>
        <dbReference type="SAM" id="Phobius"/>
    </source>
</evidence>
<feature type="transmembrane region" description="Helical" evidence="8">
    <location>
        <begin position="291"/>
        <end position="315"/>
    </location>
</feature>
<feature type="transmembrane region" description="Helical" evidence="8">
    <location>
        <begin position="169"/>
        <end position="190"/>
    </location>
</feature>
<dbReference type="PANTHER" id="PTHR48022:SF10">
    <property type="entry name" value="MAJOR FACILITATOR SUPERFAMILY (MFS) PROFILE DOMAIN-CONTAINING PROTEIN"/>
    <property type="match status" value="1"/>
</dbReference>
<keyword evidence="4 8" id="KW-0812">Transmembrane</keyword>
<dbReference type="FunFam" id="1.20.1250.20:FF:000078">
    <property type="entry name" value="MFS maltose transporter, putative"/>
    <property type="match status" value="1"/>
</dbReference>
<evidence type="ECO:0000256" key="6">
    <source>
        <dbReference type="ARBA" id="ARBA00023136"/>
    </source>
</evidence>
<feature type="transmembrane region" description="Helical" evidence="8">
    <location>
        <begin position="202"/>
        <end position="221"/>
    </location>
</feature>
<evidence type="ECO:0000256" key="2">
    <source>
        <dbReference type="ARBA" id="ARBA00010992"/>
    </source>
</evidence>
<protein>
    <submittedName>
        <fullName evidence="10">Sugar porter (SP) family MFS transporter</fullName>
    </submittedName>
</protein>
<accession>A0AA38RM52</accession>
<evidence type="ECO:0000256" key="3">
    <source>
        <dbReference type="ARBA" id="ARBA00022448"/>
    </source>
</evidence>
<dbReference type="GO" id="GO:0005351">
    <property type="term" value="F:carbohydrate:proton symporter activity"/>
    <property type="evidence" value="ECO:0007669"/>
    <property type="project" value="TreeGrafter"/>
</dbReference>
<keyword evidence="5 8" id="KW-1133">Transmembrane helix</keyword>
<dbReference type="Proteomes" id="UP001174691">
    <property type="component" value="Unassembled WGS sequence"/>
</dbReference>
<feature type="transmembrane region" description="Helical" evidence="8">
    <location>
        <begin position="113"/>
        <end position="130"/>
    </location>
</feature>
<dbReference type="InterPro" id="IPR036259">
    <property type="entry name" value="MFS_trans_sf"/>
</dbReference>
<gene>
    <name evidence="10" type="ORF">NKR19_g5187</name>
</gene>
<feature type="transmembrane region" description="Helical" evidence="8">
    <location>
        <begin position="420"/>
        <end position="445"/>
    </location>
</feature>
<reference evidence="10" key="1">
    <citation type="submission" date="2022-07" db="EMBL/GenBank/DDBJ databases">
        <title>Fungi with potential for degradation of polypropylene.</title>
        <authorList>
            <person name="Gostincar C."/>
        </authorList>
    </citation>
    <scope>NUCLEOTIDE SEQUENCE</scope>
    <source>
        <strain evidence="10">EXF-13287</strain>
    </source>
</reference>
<feature type="transmembrane region" description="Helical" evidence="8">
    <location>
        <begin position="354"/>
        <end position="373"/>
    </location>
</feature>
<evidence type="ECO:0000256" key="5">
    <source>
        <dbReference type="ARBA" id="ARBA00022989"/>
    </source>
</evidence>
<dbReference type="InterPro" id="IPR050360">
    <property type="entry name" value="MFS_Sugar_Transporters"/>
</dbReference>
<feature type="transmembrane region" description="Helical" evidence="8">
    <location>
        <begin position="83"/>
        <end position="106"/>
    </location>
</feature>
<dbReference type="Pfam" id="PF00083">
    <property type="entry name" value="Sugar_tr"/>
    <property type="match status" value="1"/>
</dbReference>
<name>A0AA38RM52_9PEZI</name>
<dbReference type="GO" id="GO:0016020">
    <property type="term" value="C:membrane"/>
    <property type="evidence" value="ECO:0007669"/>
    <property type="project" value="UniProtKB-SubCell"/>
</dbReference>
<feature type="transmembrane region" description="Helical" evidence="8">
    <location>
        <begin position="136"/>
        <end position="157"/>
    </location>
</feature>
<evidence type="ECO:0000256" key="4">
    <source>
        <dbReference type="ARBA" id="ARBA00022692"/>
    </source>
</evidence>
<organism evidence="10 11">
    <name type="scientific">Coniochaeta hoffmannii</name>
    <dbReference type="NCBI Taxonomy" id="91930"/>
    <lineage>
        <taxon>Eukaryota</taxon>
        <taxon>Fungi</taxon>
        <taxon>Dikarya</taxon>
        <taxon>Ascomycota</taxon>
        <taxon>Pezizomycotina</taxon>
        <taxon>Sordariomycetes</taxon>
        <taxon>Sordariomycetidae</taxon>
        <taxon>Coniochaetales</taxon>
        <taxon>Coniochaetaceae</taxon>
        <taxon>Coniochaeta</taxon>
    </lineage>
</organism>
<keyword evidence="3 7" id="KW-0813">Transport</keyword>
<feature type="transmembrane region" description="Helical" evidence="8">
    <location>
        <begin position="327"/>
        <end position="347"/>
    </location>
</feature>